<dbReference type="STRING" id="136037.A0A067RRH5"/>
<evidence type="ECO:0000313" key="1">
    <source>
        <dbReference type="EMBL" id="KDR22364.1"/>
    </source>
</evidence>
<reference evidence="1 2" key="1">
    <citation type="journal article" date="2014" name="Nat. Commun.">
        <title>Molecular traces of alternative social organization in a termite genome.</title>
        <authorList>
            <person name="Terrapon N."/>
            <person name="Li C."/>
            <person name="Robertson H.M."/>
            <person name="Ji L."/>
            <person name="Meng X."/>
            <person name="Booth W."/>
            <person name="Chen Z."/>
            <person name="Childers C.P."/>
            <person name="Glastad K.M."/>
            <person name="Gokhale K."/>
            <person name="Gowin J."/>
            <person name="Gronenberg W."/>
            <person name="Hermansen R.A."/>
            <person name="Hu H."/>
            <person name="Hunt B.G."/>
            <person name="Huylmans A.K."/>
            <person name="Khalil S.M."/>
            <person name="Mitchell R.D."/>
            <person name="Munoz-Torres M.C."/>
            <person name="Mustard J.A."/>
            <person name="Pan H."/>
            <person name="Reese J.T."/>
            <person name="Scharf M.E."/>
            <person name="Sun F."/>
            <person name="Vogel H."/>
            <person name="Xiao J."/>
            <person name="Yang W."/>
            <person name="Yang Z."/>
            <person name="Yang Z."/>
            <person name="Zhou J."/>
            <person name="Zhu J."/>
            <person name="Brent C.S."/>
            <person name="Elsik C.G."/>
            <person name="Goodisman M.A."/>
            <person name="Liberles D.A."/>
            <person name="Roe R.M."/>
            <person name="Vargo E.L."/>
            <person name="Vilcinskas A."/>
            <person name="Wang J."/>
            <person name="Bornberg-Bauer E."/>
            <person name="Korb J."/>
            <person name="Zhang G."/>
            <person name="Liebig J."/>
        </authorList>
    </citation>
    <scope>NUCLEOTIDE SEQUENCE [LARGE SCALE GENOMIC DNA]</scope>
    <source>
        <tissue evidence="1">Whole organism</tissue>
    </source>
</reference>
<dbReference type="AlphaFoldDB" id="A0A067RRH5"/>
<organism evidence="1 2">
    <name type="scientific">Zootermopsis nevadensis</name>
    <name type="common">Dampwood termite</name>
    <dbReference type="NCBI Taxonomy" id="136037"/>
    <lineage>
        <taxon>Eukaryota</taxon>
        <taxon>Metazoa</taxon>
        <taxon>Ecdysozoa</taxon>
        <taxon>Arthropoda</taxon>
        <taxon>Hexapoda</taxon>
        <taxon>Insecta</taxon>
        <taxon>Pterygota</taxon>
        <taxon>Neoptera</taxon>
        <taxon>Polyneoptera</taxon>
        <taxon>Dictyoptera</taxon>
        <taxon>Blattodea</taxon>
        <taxon>Blattoidea</taxon>
        <taxon>Termitoidae</taxon>
        <taxon>Termopsidae</taxon>
        <taxon>Zootermopsis</taxon>
    </lineage>
</organism>
<dbReference type="InParanoid" id="A0A067RRH5"/>
<name>A0A067RRH5_ZOONE</name>
<dbReference type="EMBL" id="KK852510">
    <property type="protein sequence ID" value="KDR22364.1"/>
    <property type="molecule type" value="Genomic_DNA"/>
</dbReference>
<dbReference type="SUPFAM" id="SSF69572">
    <property type="entry name" value="Activating enzymes of the ubiquitin-like proteins"/>
    <property type="match status" value="1"/>
</dbReference>
<dbReference type="eggNOG" id="KOG2337">
    <property type="taxonomic scope" value="Eukaryota"/>
</dbReference>
<dbReference type="OMA" id="SHCINTE"/>
<accession>A0A067RRH5</accession>
<protein>
    <submittedName>
        <fullName evidence="1">Autophagy-related protein 7</fullName>
    </submittedName>
</protein>
<evidence type="ECO:0000313" key="2">
    <source>
        <dbReference type="Proteomes" id="UP000027135"/>
    </source>
</evidence>
<dbReference type="OrthoDB" id="338614at2759"/>
<dbReference type="Proteomes" id="UP000027135">
    <property type="component" value="Unassembled WGS sequence"/>
</dbReference>
<keyword evidence="2" id="KW-1185">Reference proteome</keyword>
<gene>
    <name evidence="1" type="ORF">L798_02022</name>
</gene>
<sequence>MNAALGFDTYLVMRHGLKSDDAVNSTPDCSDKSIPGHKLGCYFCNDVTAPGNSQKDRTLDQQCTVTRPGISSIAGGLTVELMVSVLQHPMRGYAPANCVEEPFSEASEEASPLGLVPHSIRGFLAQFQQVLPASHMFSRCIACSDKVLCEYETRGFEFLLQAFNTPDYLEDITGLTQLHKETEAAEIWELSDGDSCEME</sequence>
<dbReference type="Gene3D" id="3.40.50.720">
    <property type="entry name" value="NAD(P)-binding Rossmann-like Domain"/>
    <property type="match status" value="1"/>
</dbReference>
<dbReference type="GO" id="GO:0008641">
    <property type="term" value="F:ubiquitin-like modifier activating enzyme activity"/>
    <property type="evidence" value="ECO:0007669"/>
    <property type="project" value="InterPro"/>
</dbReference>
<proteinExistence type="predicted"/>
<dbReference type="InterPro" id="IPR035985">
    <property type="entry name" value="Ubiquitin-activating_enz"/>
</dbReference>